<reference evidence="2" key="1">
    <citation type="submission" date="2023-03" db="EMBL/GenBank/DDBJ databases">
        <authorList>
            <person name="Julca I."/>
        </authorList>
    </citation>
    <scope>NUCLEOTIDE SEQUENCE</scope>
</reference>
<feature type="region of interest" description="Disordered" evidence="1">
    <location>
        <begin position="1"/>
        <end position="24"/>
    </location>
</feature>
<dbReference type="InterPro" id="IPR040256">
    <property type="entry name" value="At4g02000-like"/>
</dbReference>
<protein>
    <submittedName>
        <fullName evidence="2">OLC1v1007741C1</fullName>
    </submittedName>
</protein>
<dbReference type="AlphaFoldDB" id="A0AAV1DNB5"/>
<evidence type="ECO:0000313" key="2">
    <source>
        <dbReference type="EMBL" id="CAI9108192.1"/>
    </source>
</evidence>
<evidence type="ECO:0000256" key="1">
    <source>
        <dbReference type="SAM" id="MobiDB-lite"/>
    </source>
</evidence>
<gene>
    <name evidence="2" type="ORF">OLC1_LOCUS16315</name>
</gene>
<sequence length="305" mass="36060">MDDFYHDLSSSDAESQDSFPTSTHHFLEDQEDPMELFTLTHRMCSLKKVPKEKLAQGISRHATTLMGFLLDVRSFSRAKMQQYVRNYWEGKAVVQRKEGNAYLFKFRSKEYMLMALHNSSYLIDGAMLVLSRWYSKTPLRRVYINSILIWVRLYGLPSEYLILDAGRDVASILGEVLDIKSDEFDIQENSYLQVRVRINPHDPLKSDFFLDLDLGNDDNIVWIDVQCERMHKFCRRCGVIEHPIKRCEILTQWELERYADNFFHQESLQNQMDFCWDEWQELFPLSMGAEDNSHKSSTKLSEKYM</sequence>
<dbReference type="EMBL" id="OX459122">
    <property type="protein sequence ID" value="CAI9108192.1"/>
    <property type="molecule type" value="Genomic_DNA"/>
</dbReference>
<dbReference type="PANTHER" id="PTHR31286:SF167">
    <property type="entry name" value="OS09G0268800 PROTEIN"/>
    <property type="match status" value="1"/>
</dbReference>
<dbReference type="PANTHER" id="PTHR31286">
    <property type="entry name" value="GLYCINE-RICH CELL WALL STRUCTURAL PROTEIN 1.8-LIKE"/>
    <property type="match status" value="1"/>
</dbReference>
<proteinExistence type="predicted"/>
<evidence type="ECO:0000313" key="3">
    <source>
        <dbReference type="Proteomes" id="UP001161247"/>
    </source>
</evidence>
<keyword evidence="3" id="KW-1185">Reference proteome</keyword>
<organism evidence="2 3">
    <name type="scientific">Oldenlandia corymbosa var. corymbosa</name>
    <dbReference type="NCBI Taxonomy" id="529605"/>
    <lineage>
        <taxon>Eukaryota</taxon>
        <taxon>Viridiplantae</taxon>
        <taxon>Streptophyta</taxon>
        <taxon>Embryophyta</taxon>
        <taxon>Tracheophyta</taxon>
        <taxon>Spermatophyta</taxon>
        <taxon>Magnoliopsida</taxon>
        <taxon>eudicotyledons</taxon>
        <taxon>Gunneridae</taxon>
        <taxon>Pentapetalae</taxon>
        <taxon>asterids</taxon>
        <taxon>lamiids</taxon>
        <taxon>Gentianales</taxon>
        <taxon>Rubiaceae</taxon>
        <taxon>Rubioideae</taxon>
        <taxon>Spermacoceae</taxon>
        <taxon>Hedyotis-Oldenlandia complex</taxon>
        <taxon>Oldenlandia</taxon>
    </lineage>
</organism>
<name>A0AAV1DNB5_OLDCO</name>
<accession>A0AAV1DNB5</accession>
<feature type="compositionally biased region" description="Polar residues" evidence="1">
    <location>
        <begin position="8"/>
        <end position="24"/>
    </location>
</feature>
<dbReference type="Proteomes" id="UP001161247">
    <property type="component" value="Chromosome 5"/>
</dbReference>